<dbReference type="OrthoDB" id="6252479at2759"/>
<keyword evidence="15" id="KW-1185">Reference proteome</keyword>
<dbReference type="SMART" id="SM00112">
    <property type="entry name" value="CA"/>
    <property type="match status" value="5"/>
</dbReference>
<keyword evidence="3" id="KW-0677">Repeat</keyword>
<dbReference type="InterPro" id="IPR002126">
    <property type="entry name" value="Cadherin-like_dom"/>
</dbReference>
<feature type="domain" description="Cadherin" evidence="13">
    <location>
        <begin position="545"/>
        <end position="655"/>
    </location>
</feature>
<evidence type="ECO:0000259" key="13">
    <source>
        <dbReference type="PROSITE" id="PS50268"/>
    </source>
</evidence>
<feature type="chain" id="PRO_5035933426" description="Cadherin domain-containing protein" evidence="12">
    <location>
        <begin position="22"/>
        <end position="1139"/>
    </location>
</feature>
<dbReference type="PROSITE" id="PS50268">
    <property type="entry name" value="CADHERIN_2"/>
    <property type="match status" value="7"/>
</dbReference>
<dbReference type="InterPro" id="IPR050174">
    <property type="entry name" value="Protocadherin/Cadherin-CA"/>
</dbReference>
<keyword evidence="2 11" id="KW-0812">Transmembrane</keyword>
<keyword evidence="6 11" id="KW-1133">Transmembrane helix</keyword>
<dbReference type="Pfam" id="PF08266">
    <property type="entry name" value="Cadherin_2"/>
    <property type="match status" value="1"/>
</dbReference>
<dbReference type="GO" id="GO:0007156">
    <property type="term" value="P:homophilic cell adhesion via plasma membrane adhesion molecules"/>
    <property type="evidence" value="ECO:0007669"/>
    <property type="project" value="InterPro"/>
</dbReference>
<protein>
    <recommendedName>
        <fullName evidence="13">Cadherin domain-containing protein</fullName>
    </recommendedName>
</protein>
<dbReference type="GO" id="GO:0005886">
    <property type="term" value="C:plasma membrane"/>
    <property type="evidence" value="ECO:0007669"/>
    <property type="project" value="InterPro"/>
</dbReference>
<feature type="domain" description="Cadherin" evidence="13">
    <location>
        <begin position="438"/>
        <end position="544"/>
    </location>
</feature>
<comment type="caution">
    <text evidence="14">The sequence shown here is derived from an EMBL/GenBank/DDBJ whole genome shotgun (WGS) entry which is preliminary data.</text>
</comment>
<evidence type="ECO:0000256" key="12">
    <source>
        <dbReference type="SAM" id="SignalP"/>
    </source>
</evidence>
<keyword evidence="12" id="KW-0732">Signal</keyword>
<dbReference type="PANTHER" id="PTHR24028:SF146">
    <property type="entry name" value="CADHERIN 96CB, ISOFORM D-RELATED"/>
    <property type="match status" value="1"/>
</dbReference>
<keyword evidence="5" id="KW-0130">Cell adhesion</keyword>
<evidence type="ECO:0000256" key="2">
    <source>
        <dbReference type="ARBA" id="ARBA00022692"/>
    </source>
</evidence>
<name>A0A8S9YQS6_9TREM</name>
<evidence type="ECO:0000256" key="5">
    <source>
        <dbReference type="ARBA" id="ARBA00022889"/>
    </source>
</evidence>
<evidence type="ECO:0000256" key="7">
    <source>
        <dbReference type="ARBA" id="ARBA00023136"/>
    </source>
</evidence>
<keyword evidence="4 9" id="KW-0106">Calcium</keyword>
<dbReference type="EMBL" id="JTDE01002724">
    <property type="protein sequence ID" value="KAF7256974.1"/>
    <property type="molecule type" value="Genomic_DNA"/>
</dbReference>
<evidence type="ECO:0000313" key="14">
    <source>
        <dbReference type="EMBL" id="KAF7256974.1"/>
    </source>
</evidence>
<dbReference type="Pfam" id="PF00028">
    <property type="entry name" value="Cadherin"/>
    <property type="match status" value="1"/>
</dbReference>
<feature type="domain" description="Cadherin" evidence="13">
    <location>
        <begin position="21"/>
        <end position="157"/>
    </location>
</feature>
<organism evidence="14 15">
    <name type="scientific">Paragonimus skrjabini miyazakii</name>
    <dbReference type="NCBI Taxonomy" id="59628"/>
    <lineage>
        <taxon>Eukaryota</taxon>
        <taxon>Metazoa</taxon>
        <taxon>Spiralia</taxon>
        <taxon>Lophotrochozoa</taxon>
        <taxon>Platyhelminthes</taxon>
        <taxon>Trematoda</taxon>
        <taxon>Digenea</taxon>
        <taxon>Plagiorchiida</taxon>
        <taxon>Troglotremata</taxon>
        <taxon>Troglotrematidae</taxon>
        <taxon>Paragonimus</taxon>
    </lineage>
</organism>
<comment type="subcellular location">
    <subcellularLocation>
        <location evidence="1">Membrane</location>
        <topology evidence="1">Single-pass membrane protein</topology>
    </subcellularLocation>
</comment>
<feature type="transmembrane region" description="Helical" evidence="11">
    <location>
        <begin position="966"/>
        <end position="993"/>
    </location>
</feature>
<accession>A0A8S9YQS6</accession>
<dbReference type="AlphaFoldDB" id="A0A8S9YQS6"/>
<dbReference type="InterPro" id="IPR020894">
    <property type="entry name" value="Cadherin_CS"/>
</dbReference>
<feature type="domain" description="Cadherin" evidence="13">
    <location>
        <begin position="831"/>
        <end position="942"/>
    </location>
</feature>
<feature type="domain" description="Cadherin" evidence="13">
    <location>
        <begin position="289"/>
        <end position="417"/>
    </location>
</feature>
<dbReference type="GO" id="GO:0005509">
    <property type="term" value="F:calcium ion binding"/>
    <property type="evidence" value="ECO:0007669"/>
    <property type="project" value="UniProtKB-UniRule"/>
</dbReference>
<dbReference type="InterPro" id="IPR013164">
    <property type="entry name" value="Cadherin_N"/>
</dbReference>
<dbReference type="CDD" id="cd11304">
    <property type="entry name" value="Cadherin_repeat"/>
    <property type="match status" value="7"/>
</dbReference>
<evidence type="ECO:0000256" key="8">
    <source>
        <dbReference type="ARBA" id="ARBA00023180"/>
    </source>
</evidence>
<dbReference type="Gene3D" id="2.60.40.60">
    <property type="entry name" value="Cadherins"/>
    <property type="match status" value="7"/>
</dbReference>
<proteinExistence type="predicted"/>
<evidence type="ECO:0000256" key="9">
    <source>
        <dbReference type="PROSITE-ProRule" id="PRU00043"/>
    </source>
</evidence>
<evidence type="ECO:0000256" key="10">
    <source>
        <dbReference type="SAM" id="MobiDB-lite"/>
    </source>
</evidence>
<feature type="signal peptide" evidence="12">
    <location>
        <begin position="1"/>
        <end position="21"/>
    </location>
</feature>
<gene>
    <name evidence="14" type="ORF">EG68_05533</name>
</gene>
<feature type="domain" description="Cadherin" evidence="13">
    <location>
        <begin position="178"/>
        <end position="288"/>
    </location>
</feature>
<dbReference type="Proteomes" id="UP000822476">
    <property type="component" value="Unassembled WGS sequence"/>
</dbReference>
<sequence>MCTIHGCVFALLLIDLRCIHTIHSVHYKIPEEQSEGTVIGILITKLPSSLRESLPNLRFRSLHDEEIVYFFLNATTSELSIRQRIDRETVCPNLLTPDNGASFNTMKQVADSDRCELSFRVNILRLNNSSVDIVNMIRVYVEVEDIDDNRCTFLPKERQDIYINENVNFTKVTLNKPVDLDTNRSNNLIKTKFRLVPVETTTDAPLPTMQVRKKYLETWNNTFQLHIIETLSQVAPFNLELWVNKPLDYEITQEYAMRLFAGGRKPNRTCALFIMVHVEDENDHKPMFEKKSIHLTLMENASTLHPIYVPKAYDGDAGPVHKTMLFELSSLSANSIRATFYVVANNGSIYLRHPLRHSQQSQYKLTLVVRNPEPLIIPKSTNLYFDGGARLIEAADLFDTMDVLIDVIDVNDNSPIIEIYSINGSTLLTLTEHLDVPVTDFAVVSVTDDDSQNNGQVTCMLDDKSMESFRLTRIGPKRVDENGNDQTELNGALYKLSAVHAFDRESTITVDFAIICQDHGQPRRRTNSTATVVILDVNDHAPQFSSNHLHVQVIEDSDPSRKVNDYFVLQVNATDLDSGNNSKIRYLLKQDNISKDLFLIESDSGILRSKGKLDRELNSTVQIEVIAVDNGQPEQSNSVLIDVKILDYNDEAPEFLQAIYEFQVQENVVQGYHVGTVVACDRDSGENAVLNFHLKDANSDTPESAEYRFKNHLLPFRIMSHYVPESQCYAVRLFTSGPIDRESLLPNNYMKSDNPNWILQTHFPQISSMITTPKYELELIAEDKGLPRRKNIVKIVTYVTDVNDEKPKFLLPRVEHRSTVLSRYEPRRFEILKVLAVDEDEGQNGTVQYYLESLDAYDLTNKADELRRCKTEGLRQRPVTKQLRINLREYFELNSTTGLLSLSTELPDRLVGLTLQLNVLAKDIGMVVSLESLMHICITITDSPPQHANGTMVGRLRYASQQRTMFYVYIFTAILVFGLLIAAVFVLFGYFCWHHPKSRRNRQVIKIIRYNEAEGNLVTAEMDRTHTTHKANEDNVAAIPFVYNWPMEETACTQSANFHSTFRYNSTNPQDSHPADGGRLPVGHGHTDIQSLLPTADRVGYLCSPFEHMPNQSMYYTLANAHAVNYSSETPYVRYCEAT</sequence>
<dbReference type="FunFam" id="2.60.40.60:FF:000020">
    <property type="entry name" value="Dachsous cadherin-related 1b"/>
    <property type="match status" value="1"/>
</dbReference>
<dbReference type="PROSITE" id="PS00232">
    <property type="entry name" value="CADHERIN_1"/>
    <property type="match status" value="2"/>
</dbReference>
<evidence type="ECO:0000256" key="1">
    <source>
        <dbReference type="ARBA" id="ARBA00004167"/>
    </source>
</evidence>
<evidence type="ECO:0000256" key="3">
    <source>
        <dbReference type="ARBA" id="ARBA00022737"/>
    </source>
</evidence>
<dbReference type="InterPro" id="IPR015919">
    <property type="entry name" value="Cadherin-like_sf"/>
</dbReference>
<feature type="region of interest" description="Disordered" evidence="10">
    <location>
        <begin position="1066"/>
        <end position="1087"/>
    </location>
</feature>
<dbReference type="PRINTS" id="PR00205">
    <property type="entry name" value="CADHERIN"/>
</dbReference>
<evidence type="ECO:0000256" key="6">
    <source>
        <dbReference type="ARBA" id="ARBA00022989"/>
    </source>
</evidence>
<evidence type="ECO:0000313" key="15">
    <source>
        <dbReference type="Proteomes" id="UP000822476"/>
    </source>
</evidence>
<reference evidence="14" key="1">
    <citation type="submission" date="2019-07" db="EMBL/GenBank/DDBJ databases">
        <title>Annotation for the trematode Paragonimus miyazaki's.</title>
        <authorList>
            <person name="Choi Y.-J."/>
        </authorList>
    </citation>
    <scope>NUCLEOTIDE SEQUENCE</scope>
    <source>
        <strain evidence="14">Japan</strain>
    </source>
</reference>
<evidence type="ECO:0000256" key="4">
    <source>
        <dbReference type="ARBA" id="ARBA00022837"/>
    </source>
</evidence>
<keyword evidence="7 11" id="KW-0472">Membrane</keyword>
<keyword evidence="8" id="KW-0325">Glycoprotein</keyword>
<dbReference type="PANTHER" id="PTHR24028">
    <property type="entry name" value="CADHERIN-87A"/>
    <property type="match status" value="1"/>
</dbReference>
<dbReference type="SUPFAM" id="SSF49313">
    <property type="entry name" value="Cadherin-like"/>
    <property type="match status" value="6"/>
</dbReference>
<feature type="domain" description="Cadherin" evidence="13">
    <location>
        <begin position="656"/>
        <end position="809"/>
    </location>
</feature>
<evidence type="ECO:0000256" key="11">
    <source>
        <dbReference type="SAM" id="Phobius"/>
    </source>
</evidence>